<dbReference type="Proteomes" id="UP000825598">
    <property type="component" value="Chromosome"/>
</dbReference>
<organism evidence="1 2">
    <name type="scientific">Mycolicibacterium farcinogenes</name>
    <name type="common">Mycobacterium farcinogenes</name>
    <dbReference type="NCBI Taxonomy" id="1802"/>
    <lineage>
        <taxon>Bacteria</taxon>
        <taxon>Bacillati</taxon>
        <taxon>Actinomycetota</taxon>
        <taxon>Actinomycetes</taxon>
        <taxon>Mycobacteriales</taxon>
        <taxon>Mycobacteriaceae</taxon>
        <taxon>Mycolicibacterium</taxon>
    </lineage>
</organism>
<keyword evidence="1" id="KW-0540">Nuclease</keyword>
<name>A0ACD1FD73_MYCFR</name>
<reference evidence="1" key="1">
    <citation type="submission" date="2021-07" db="EMBL/GenBank/DDBJ databases">
        <title>Complete Genome Sequences of Mycobacterium farcinogenes Isolated from Clinical Specimens from Patients in Thailand.</title>
        <authorList>
            <person name="Sodsai P."/>
        </authorList>
    </citation>
    <scope>NUCLEOTIDE SEQUENCE</scope>
    <source>
        <strain evidence="1">BKK/CU-MFGFA-001</strain>
    </source>
</reference>
<evidence type="ECO:0000313" key="1">
    <source>
        <dbReference type="EMBL" id="QZH65014.1"/>
    </source>
</evidence>
<keyword evidence="2" id="KW-1185">Reference proteome</keyword>
<accession>A0ACD1FD73</accession>
<keyword evidence="1" id="KW-0378">Hydrolase</keyword>
<sequence length="296" mass="32311">MPDRVYGHIPGYPVGSLFDDRAAASKARVHRPLQAGICGGADGAESIVVSGGYVDDQDNGDVIIYTGHGGQGPNSKRQIKDQELTVGNLGLARSHLDGLPVRVVRGFEGDPVYSPSWGYRYDGLFRVDEYWQETGVDGFKIWRFRLIALQDQIDAAETAEGDDDPSAAEPPGRVQTTIQRIIRSTKIAEKVKHLHDYTCQVCGIQLETPAGPYAEAAHIRALGTPHHGPDVLENLLCLCPNDHVRFDTGAIYIDQTLQIRATSDDSLLGTLTLKRGHKPDPGHVAYHRVRFAGKIG</sequence>
<protein>
    <submittedName>
        <fullName evidence="1">HNH endonuclease</fullName>
    </submittedName>
</protein>
<dbReference type="EMBL" id="CP081673">
    <property type="protein sequence ID" value="QZH65014.1"/>
    <property type="molecule type" value="Genomic_DNA"/>
</dbReference>
<keyword evidence="1" id="KW-0255">Endonuclease</keyword>
<evidence type="ECO:0000313" key="2">
    <source>
        <dbReference type="Proteomes" id="UP000825598"/>
    </source>
</evidence>
<gene>
    <name evidence="1" type="ORF">K6L26_23885</name>
</gene>
<proteinExistence type="predicted"/>